<feature type="signal peptide" evidence="1">
    <location>
        <begin position="1"/>
        <end position="21"/>
    </location>
</feature>
<evidence type="ECO:0000256" key="1">
    <source>
        <dbReference type="SAM" id="SignalP"/>
    </source>
</evidence>
<proteinExistence type="predicted"/>
<evidence type="ECO:0000313" key="2">
    <source>
        <dbReference type="EMBL" id="PTB61044.1"/>
    </source>
</evidence>
<sequence length="88" mass="10072">MRKPSLVGVLILGLHDAMVFTMIRSEGQRQLDTQLKDGQLDTTAGREEVWKRIRQPSPWRPGLDVDWACSDVSILWWFPCPGLSEYEG</sequence>
<dbReference type="AlphaFoldDB" id="A0A2T4AVE6"/>
<keyword evidence="1" id="KW-0732">Signal</keyword>
<feature type="chain" id="PRO_5015612342" evidence="1">
    <location>
        <begin position="22"/>
        <end position="88"/>
    </location>
</feature>
<name>A0A2T4AVE6_TRIHA</name>
<protein>
    <submittedName>
        <fullName evidence="2">Uncharacterized protein</fullName>
    </submittedName>
</protein>
<dbReference type="EMBL" id="KZ679675">
    <property type="protein sequence ID" value="PTB61044.1"/>
    <property type="molecule type" value="Genomic_DNA"/>
</dbReference>
<accession>A0A2T4AVE6</accession>
<organism evidence="2 3">
    <name type="scientific">Trichoderma harzianum CBS 226.95</name>
    <dbReference type="NCBI Taxonomy" id="983964"/>
    <lineage>
        <taxon>Eukaryota</taxon>
        <taxon>Fungi</taxon>
        <taxon>Dikarya</taxon>
        <taxon>Ascomycota</taxon>
        <taxon>Pezizomycotina</taxon>
        <taxon>Sordariomycetes</taxon>
        <taxon>Hypocreomycetidae</taxon>
        <taxon>Hypocreales</taxon>
        <taxon>Hypocreaceae</taxon>
        <taxon>Trichoderma</taxon>
    </lineage>
</organism>
<dbReference type="Proteomes" id="UP000241690">
    <property type="component" value="Unassembled WGS sequence"/>
</dbReference>
<keyword evidence="3" id="KW-1185">Reference proteome</keyword>
<gene>
    <name evidence="2" type="ORF">M431DRAFT_202754</name>
</gene>
<reference evidence="2 3" key="1">
    <citation type="submission" date="2016-07" db="EMBL/GenBank/DDBJ databases">
        <title>Multiple horizontal gene transfer events from other fungi enriched the ability of initially mycotrophic Trichoderma (Ascomycota) to feed on dead plant biomass.</title>
        <authorList>
            <consortium name="DOE Joint Genome Institute"/>
            <person name="Aerts A."/>
            <person name="Atanasova L."/>
            <person name="Chenthamara K."/>
            <person name="Zhang J."/>
            <person name="Grujic M."/>
            <person name="Henrissat B."/>
            <person name="Kuo A."/>
            <person name="Salamov A."/>
            <person name="Lipzen A."/>
            <person name="Labutti K."/>
            <person name="Barry K."/>
            <person name="Miao Y."/>
            <person name="Rahimi M.J."/>
            <person name="Shen Q."/>
            <person name="Grigoriev I.V."/>
            <person name="Kubicek C.P."/>
            <person name="Druzhinina I.S."/>
        </authorList>
    </citation>
    <scope>NUCLEOTIDE SEQUENCE [LARGE SCALE GENOMIC DNA]</scope>
    <source>
        <strain evidence="2 3">CBS 226.95</strain>
    </source>
</reference>
<dbReference type="GeneID" id="36621906"/>
<evidence type="ECO:0000313" key="3">
    <source>
        <dbReference type="Proteomes" id="UP000241690"/>
    </source>
</evidence>
<dbReference type="RefSeq" id="XP_024780721.1">
    <property type="nucleotide sequence ID" value="XM_024913345.1"/>
</dbReference>